<evidence type="ECO:0000256" key="4">
    <source>
        <dbReference type="ARBA" id="ARBA00022980"/>
    </source>
</evidence>
<evidence type="ECO:0000256" key="6">
    <source>
        <dbReference type="ARBA" id="ARBA00035272"/>
    </source>
</evidence>
<evidence type="ECO:0000256" key="1">
    <source>
        <dbReference type="ARBA" id="ARBA00007500"/>
    </source>
</evidence>
<dbReference type="NCBIfam" id="NF003312">
    <property type="entry name" value="PRK04313.1"/>
    <property type="match status" value="1"/>
</dbReference>
<dbReference type="PANTHER" id="PTHR11581:SF0">
    <property type="entry name" value="SMALL RIBOSOMAL SUBUNIT PROTEIN ES4"/>
    <property type="match status" value="1"/>
</dbReference>
<dbReference type="Gene3D" id="2.40.50.740">
    <property type="match status" value="1"/>
</dbReference>
<dbReference type="InterPro" id="IPR000876">
    <property type="entry name" value="Ribosomal_eS4"/>
</dbReference>
<keyword evidence="3 8" id="KW-0694">RNA-binding</keyword>
<accession>A0A7G9Z5M5</accession>
<evidence type="ECO:0000259" key="9">
    <source>
        <dbReference type="Pfam" id="PF00900"/>
    </source>
</evidence>
<evidence type="ECO:0000256" key="3">
    <source>
        <dbReference type="ARBA" id="ARBA00022884"/>
    </source>
</evidence>
<keyword evidence="2" id="KW-0699">rRNA-binding</keyword>
<dbReference type="Gene3D" id="2.30.30.30">
    <property type="match status" value="1"/>
</dbReference>
<sequence>MPLLLLVRDLLKLADNSREVKRILNEGNVVVNGKVRKEHKFSVGIFDILSVPKLKAHYMVLLDKKGKLSLIEIDEEAAFRKLCRVDGRTMIKAGKRQLNLHDGRNILPGERNEEIKTHDSLMISVPDNEILQHFAYEAGNKAVVIGGKHSAETGEIEEIRKTKSSDPNVVRIKQDERSFETIEDYVFVVGKEKIEIPGV</sequence>
<evidence type="ECO:0000313" key="10">
    <source>
        <dbReference type="EMBL" id="QNO55559.1"/>
    </source>
</evidence>
<dbReference type="InterPro" id="IPR041982">
    <property type="entry name" value="Ribosomal_eS4_KOW"/>
</dbReference>
<dbReference type="InterPro" id="IPR014722">
    <property type="entry name" value="Rib_uL2_dom2"/>
</dbReference>
<dbReference type="InterPro" id="IPR013845">
    <property type="entry name" value="Ribosomal_eS4_central_region"/>
</dbReference>
<feature type="domain" description="Small ribosomal subunit protein eS4 central region" evidence="9">
    <location>
        <begin position="56"/>
        <end position="130"/>
    </location>
</feature>
<evidence type="ECO:0000256" key="7">
    <source>
        <dbReference type="ARBA" id="ARBA00035388"/>
    </source>
</evidence>
<dbReference type="GO" id="GO:0003735">
    <property type="term" value="F:structural constituent of ribosome"/>
    <property type="evidence" value="ECO:0007669"/>
    <property type="project" value="InterPro"/>
</dbReference>
<evidence type="ECO:0000256" key="2">
    <source>
        <dbReference type="ARBA" id="ARBA00022730"/>
    </source>
</evidence>
<protein>
    <recommendedName>
        <fullName evidence="6">Small ribosomal subunit protein eS4</fullName>
    </recommendedName>
    <alternativeName>
        <fullName evidence="7">30S ribosomal protein S4e</fullName>
    </alternativeName>
</protein>
<dbReference type="InterPro" id="IPR038237">
    <property type="entry name" value="Ribosomal_eS4_central_sf"/>
</dbReference>
<proteinExistence type="inferred from homology"/>
<dbReference type="GO" id="GO:0022627">
    <property type="term" value="C:cytosolic small ribosomal subunit"/>
    <property type="evidence" value="ECO:0007669"/>
    <property type="project" value="TreeGrafter"/>
</dbReference>
<gene>
    <name evidence="10" type="primary">rps4e</name>
    <name evidence="10" type="ORF">BJEEAEJC_00001</name>
</gene>
<evidence type="ECO:0000256" key="8">
    <source>
        <dbReference type="PROSITE-ProRule" id="PRU00182"/>
    </source>
</evidence>
<dbReference type="InterPro" id="IPR036986">
    <property type="entry name" value="S4_RNA-bd_sf"/>
</dbReference>
<dbReference type="AlphaFoldDB" id="A0A7G9Z5M5"/>
<comment type="similarity">
    <text evidence="1">Belongs to the eukaryotic ribosomal protein eS4 family.</text>
</comment>
<dbReference type="GO" id="GO:0019843">
    <property type="term" value="F:rRNA binding"/>
    <property type="evidence" value="ECO:0007669"/>
    <property type="project" value="UniProtKB-KW"/>
</dbReference>
<dbReference type="CDD" id="cd06087">
    <property type="entry name" value="KOW_RPS4"/>
    <property type="match status" value="1"/>
</dbReference>
<name>A0A7G9Z5M5_9EURY</name>
<reference evidence="10" key="1">
    <citation type="submission" date="2020-06" db="EMBL/GenBank/DDBJ databases">
        <title>Unique genomic features of the anaerobic methanotrophic archaea.</title>
        <authorList>
            <person name="Chadwick G.L."/>
            <person name="Skennerton C.T."/>
            <person name="Laso-Perez R."/>
            <person name="Leu A.O."/>
            <person name="Speth D.R."/>
            <person name="Yu H."/>
            <person name="Morgan-Lang C."/>
            <person name="Hatzenpichler R."/>
            <person name="Goudeau D."/>
            <person name="Malmstrom R."/>
            <person name="Brazelton W.J."/>
            <person name="Woyke T."/>
            <person name="Hallam S.J."/>
            <person name="Tyson G.W."/>
            <person name="Wegener G."/>
            <person name="Boetius A."/>
            <person name="Orphan V."/>
        </authorList>
    </citation>
    <scope>NUCLEOTIDE SEQUENCE</scope>
</reference>
<dbReference type="EMBL" id="MT631622">
    <property type="protein sequence ID" value="QNO55559.1"/>
    <property type="molecule type" value="Genomic_DNA"/>
</dbReference>
<evidence type="ECO:0000256" key="5">
    <source>
        <dbReference type="ARBA" id="ARBA00023274"/>
    </source>
</evidence>
<dbReference type="PANTHER" id="PTHR11581">
    <property type="entry name" value="30S/40S RIBOSOMAL PROTEIN S4"/>
    <property type="match status" value="1"/>
</dbReference>
<keyword evidence="4 10" id="KW-0689">Ribosomal protein</keyword>
<dbReference type="Pfam" id="PF00900">
    <property type="entry name" value="Ribosomal_S4e"/>
    <property type="match status" value="1"/>
</dbReference>
<dbReference type="Gene3D" id="3.10.290.10">
    <property type="entry name" value="RNA-binding S4 domain"/>
    <property type="match status" value="1"/>
</dbReference>
<organism evidence="10">
    <name type="scientific">Candidatus Methanophaga sp. ANME-1 ERB7</name>
    <dbReference type="NCBI Taxonomy" id="2759913"/>
    <lineage>
        <taxon>Archaea</taxon>
        <taxon>Methanobacteriati</taxon>
        <taxon>Methanobacteriota</taxon>
        <taxon>Stenosarchaea group</taxon>
        <taxon>Methanomicrobia</taxon>
        <taxon>Candidatus Methanophagales</taxon>
        <taxon>Candidatus Methanophagaceae</taxon>
        <taxon>Candidatus Methanophaga</taxon>
    </lineage>
</organism>
<dbReference type="PROSITE" id="PS50889">
    <property type="entry name" value="S4"/>
    <property type="match status" value="1"/>
</dbReference>
<keyword evidence="5" id="KW-0687">Ribonucleoprotein</keyword>
<dbReference type="GO" id="GO:0006412">
    <property type="term" value="P:translation"/>
    <property type="evidence" value="ECO:0007669"/>
    <property type="project" value="InterPro"/>
</dbReference>
<dbReference type="SUPFAM" id="SSF55174">
    <property type="entry name" value="Alpha-L RNA-binding motif"/>
    <property type="match status" value="1"/>
</dbReference>